<dbReference type="EMBL" id="JAGMWN010000005">
    <property type="protein sequence ID" value="MBP5857769.1"/>
    <property type="molecule type" value="Genomic_DNA"/>
</dbReference>
<dbReference type="PANTHER" id="PTHR13847">
    <property type="entry name" value="SARCOSINE DEHYDROGENASE-RELATED"/>
    <property type="match status" value="1"/>
</dbReference>
<keyword evidence="1" id="KW-0560">Oxidoreductase</keyword>
<dbReference type="RefSeq" id="WP_210682348.1">
    <property type="nucleotide sequence ID" value="NZ_JAGMWN010000005.1"/>
</dbReference>
<dbReference type="SUPFAM" id="SSF51905">
    <property type="entry name" value="FAD/NAD(P)-binding domain"/>
    <property type="match status" value="1"/>
</dbReference>
<evidence type="ECO:0000313" key="3">
    <source>
        <dbReference type="EMBL" id="MBP5857769.1"/>
    </source>
</evidence>
<organism evidence="3 4">
    <name type="scientific">Marivibrio halodurans</name>
    <dbReference type="NCBI Taxonomy" id="2039722"/>
    <lineage>
        <taxon>Bacteria</taxon>
        <taxon>Pseudomonadati</taxon>
        <taxon>Pseudomonadota</taxon>
        <taxon>Alphaproteobacteria</taxon>
        <taxon>Rhodospirillales</taxon>
        <taxon>Rhodospirillaceae</taxon>
        <taxon>Marivibrio</taxon>
    </lineage>
</organism>
<dbReference type="AlphaFoldDB" id="A0A8J7S6N5"/>
<dbReference type="PRINTS" id="PR00420">
    <property type="entry name" value="RNGMNOXGNASE"/>
</dbReference>
<dbReference type="Gene3D" id="3.30.9.10">
    <property type="entry name" value="D-Amino Acid Oxidase, subunit A, domain 2"/>
    <property type="match status" value="1"/>
</dbReference>
<dbReference type="GO" id="GO:0016491">
    <property type="term" value="F:oxidoreductase activity"/>
    <property type="evidence" value="ECO:0007669"/>
    <property type="project" value="UniProtKB-KW"/>
</dbReference>
<dbReference type="Proteomes" id="UP000672602">
    <property type="component" value="Unassembled WGS sequence"/>
</dbReference>
<sequence length="428" mass="45291">MSDAAWTRPPSLWAATAPVGPDCPPLVTAETAEVVIVGGGFTGLSAALHLAEEGRSVRLLEAAEPGFGASGRNGGQVNPGWKPDPDATAKAFGGGAGGRRAVAFSGGGPDLVFDLIERHGIACEAVRPGYVQAAKTPSGAKLLRRRVESWARHGVTIDYLEQGDASELLGTDAYIAATRDPRGGNLNPLAYARGLARAALAAGAALHGESAVTRIERIGEDWRIDTAGGSVMAQHVLICTNGYTDTLWPGLRETVVPIASVIAASEPMPEHVAQSVLPGRHALSDTSREMFYYKRDEAGRFLIGGRGPIFSPPDSGPAHRARKMAVRLFPQLARIGWHYEWGGYVALTPDWFPRLMRPAEGVIAALGYNGRGVAMATAMGRELARALTGEETALPITDGLRRVPLHRLYKVGLLGNKVKAKLLDPLGI</sequence>
<accession>A0A8J7S6N5</accession>
<evidence type="ECO:0000259" key="2">
    <source>
        <dbReference type="Pfam" id="PF01266"/>
    </source>
</evidence>
<feature type="domain" description="FAD dependent oxidoreductase" evidence="2">
    <location>
        <begin position="34"/>
        <end position="385"/>
    </location>
</feature>
<evidence type="ECO:0000313" key="4">
    <source>
        <dbReference type="Proteomes" id="UP000672602"/>
    </source>
</evidence>
<protein>
    <submittedName>
        <fullName evidence="3">FAD-binding oxidoreductase</fullName>
    </submittedName>
</protein>
<proteinExistence type="predicted"/>
<comment type="caution">
    <text evidence="3">The sequence shown here is derived from an EMBL/GenBank/DDBJ whole genome shotgun (WGS) entry which is preliminary data.</text>
</comment>
<dbReference type="PANTHER" id="PTHR13847:SF281">
    <property type="entry name" value="FAD DEPENDENT OXIDOREDUCTASE DOMAIN-CONTAINING PROTEIN"/>
    <property type="match status" value="1"/>
</dbReference>
<dbReference type="Pfam" id="PF01266">
    <property type="entry name" value="DAO"/>
    <property type="match status" value="1"/>
</dbReference>
<keyword evidence="4" id="KW-1185">Reference proteome</keyword>
<name>A0A8J7S6N5_9PROT</name>
<gene>
    <name evidence="3" type="ORF">KAJ83_12180</name>
</gene>
<reference evidence="3" key="1">
    <citation type="submission" date="2021-04" db="EMBL/GenBank/DDBJ databases">
        <authorList>
            <person name="Zhang D.-C."/>
        </authorList>
    </citation>
    <scope>NUCLEOTIDE SEQUENCE</scope>
    <source>
        <strain evidence="3">CGMCC 1.15697</strain>
    </source>
</reference>
<dbReference type="InterPro" id="IPR006076">
    <property type="entry name" value="FAD-dep_OxRdtase"/>
</dbReference>
<dbReference type="Gene3D" id="3.50.50.60">
    <property type="entry name" value="FAD/NAD(P)-binding domain"/>
    <property type="match status" value="1"/>
</dbReference>
<evidence type="ECO:0000256" key="1">
    <source>
        <dbReference type="ARBA" id="ARBA00023002"/>
    </source>
</evidence>
<dbReference type="InterPro" id="IPR036188">
    <property type="entry name" value="FAD/NAD-bd_sf"/>
</dbReference>
<dbReference type="GO" id="GO:0005737">
    <property type="term" value="C:cytoplasm"/>
    <property type="evidence" value="ECO:0007669"/>
    <property type="project" value="TreeGrafter"/>
</dbReference>